<protein>
    <submittedName>
        <fullName evidence="2">Uncharacterized protein</fullName>
    </submittedName>
</protein>
<evidence type="ECO:0000313" key="3">
    <source>
        <dbReference type="Proteomes" id="UP000193648"/>
    </source>
</evidence>
<feature type="region of interest" description="Disordered" evidence="1">
    <location>
        <begin position="89"/>
        <end position="113"/>
    </location>
</feature>
<evidence type="ECO:0000313" key="2">
    <source>
        <dbReference type="EMBL" id="ORZ26562.1"/>
    </source>
</evidence>
<dbReference type="EMBL" id="MCFF01000006">
    <property type="protein sequence ID" value="ORZ26562.1"/>
    <property type="molecule type" value="Genomic_DNA"/>
</dbReference>
<keyword evidence="3" id="KW-1185">Reference proteome</keyword>
<comment type="caution">
    <text evidence="2">The sequence shown here is derived from an EMBL/GenBank/DDBJ whole genome shotgun (WGS) entry which is preliminary data.</text>
</comment>
<dbReference type="InParanoid" id="A0A1Y2H0G9"/>
<reference evidence="2 3" key="1">
    <citation type="submission" date="2016-07" db="EMBL/GenBank/DDBJ databases">
        <title>Pervasive Adenine N6-methylation of Active Genes in Fungi.</title>
        <authorList>
            <consortium name="DOE Joint Genome Institute"/>
            <person name="Mondo S.J."/>
            <person name="Dannebaum R.O."/>
            <person name="Kuo R.C."/>
            <person name="Labutti K."/>
            <person name="Haridas S."/>
            <person name="Kuo A."/>
            <person name="Salamov A."/>
            <person name="Ahrendt S.R."/>
            <person name="Lipzen A."/>
            <person name="Sullivan W."/>
            <person name="Andreopoulos W.B."/>
            <person name="Clum A."/>
            <person name="Lindquist E."/>
            <person name="Daum C."/>
            <person name="Ramamoorthy G.K."/>
            <person name="Gryganskyi A."/>
            <person name="Culley D."/>
            <person name="Magnuson J.K."/>
            <person name="James T.Y."/>
            <person name="O'Malley M.A."/>
            <person name="Stajich J.E."/>
            <person name="Spatafora J.W."/>
            <person name="Visel A."/>
            <person name="Grigoriev I.V."/>
        </authorList>
    </citation>
    <scope>NUCLEOTIDE SEQUENCE [LARGE SCALE GENOMIC DNA]</scope>
    <source>
        <strain evidence="2 3">NRRL 3116</strain>
    </source>
</reference>
<evidence type="ECO:0000256" key="1">
    <source>
        <dbReference type="SAM" id="MobiDB-lite"/>
    </source>
</evidence>
<accession>A0A1Y2H0G9</accession>
<organism evidence="2 3">
    <name type="scientific">Lobosporangium transversale</name>
    <dbReference type="NCBI Taxonomy" id="64571"/>
    <lineage>
        <taxon>Eukaryota</taxon>
        <taxon>Fungi</taxon>
        <taxon>Fungi incertae sedis</taxon>
        <taxon>Mucoromycota</taxon>
        <taxon>Mortierellomycotina</taxon>
        <taxon>Mortierellomycetes</taxon>
        <taxon>Mortierellales</taxon>
        <taxon>Mortierellaceae</taxon>
        <taxon>Lobosporangium</taxon>
    </lineage>
</organism>
<sequence>MFSTVGCRFLSKTRGRVAVIVARQLKAVALEPTHLIQRSFVSWNNINNATAHACQQQQEEKRASSQPRLQSQPEPYLLKQELYIQKQNETRQEQLREGRGRGRGETGGGATLPLPTALKMELTPLYSFHGISERDMLLSEMRHHRVSWRTISLHFGISLMEAFYIYIGTVSKALRHGWTPRMTLLDVEQYIAPTTMQRS</sequence>
<dbReference type="GeneID" id="33564961"/>
<dbReference type="RefSeq" id="XP_021884325.1">
    <property type="nucleotide sequence ID" value="XM_022023117.1"/>
</dbReference>
<gene>
    <name evidence="2" type="ORF">BCR41DRAFT_347543</name>
</gene>
<proteinExistence type="predicted"/>
<dbReference type="Proteomes" id="UP000193648">
    <property type="component" value="Unassembled WGS sequence"/>
</dbReference>
<name>A0A1Y2H0G9_9FUNG</name>
<dbReference type="OrthoDB" id="2444955at2759"/>
<feature type="compositionally biased region" description="Basic and acidic residues" evidence="1">
    <location>
        <begin position="89"/>
        <end position="104"/>
    </location>
</feature>
<dbReference type="AlphaFoldDB" id="A0A1Y2H0G9"/>